<dbReference type="Gene3D" id="3.40.50.2000">
    <property type="entry name" value="Glycogen Phosphorylase B"/>
    <property type="match status" value="2"/>
</dbReference>
<feature type="transmembrane region" description="Helical" evidence="1">
    <location>
        <begin position="65"/>
        <end position="85"/>
    </location>
</feature>
<evidence type="ECO:0000313" key="5">
    <source>
        <dbReference type="Proteomes" id="UP001593833"/>
    </source>
</evidence>
<organism evidence="4 5">
    <name type="scientific">Eiseniibacteriota bacterium</name>
    <dbReference type="NCBI Taxonomy" id="2212470"/>
    <lineage>
        <taxon>Bacteria</taxon>
        <taxon>Candidatus Eiseniibacteriota</taxon>
    </lineage>
</organism>
<protein>
    <submittedName>
        <fullName evidence="4">Glycosyltransferase family 4 protein</fullName>
    </submittedName>
</protein>
<dbReference type="Pfam" id="PF00534">
    <property type="entry name" value="Glycos_transf_1"/>
    <property type="match status" value="1"/>
</dbReference>
<evidence type="ECO:0000313" key="4">
    <source>
        <dbReference type="EMBL" id="MFC1572002.1"/>
    </source>
</evidence>
<keyword evidence="1" id="KW-1133">Transmembrane helix</keyword>
<dbReference type="Pfam" id="PF13579">
    <property type="entry name" value="Glyco_trans_4_4"/>
    <property type="match status" value="1"/>
</dbReference>
<dbReference type="EMBL" id="JBHPKH010000001">
    <property type="protein sequence ID" value="MFC1572002.1"/>
    <property type="molecule type" value="Genomic_DNA"/>
</dbReference>
<reference evidence="4 5" key="1">
    <citation type="submission" date="2024-09" db="EMBL/GenBank/DDBJ databases">
        <authorList>
            <person name="D'Angelo T."/>
        </authorList>
    </citation>
    <scope>NUCLEOTIDE SEQUENCE [LARGE SCALE GENOMIC DNA]</scope>
    <source>
        <strain evidence="4">SAG AM-320-E07</strain>
    </source>
</reference>
<feature type="domain" description="Glycosyl transferase family 1" evidence="2">
    <location>
        <begin position="211"/>
        <end position="359"/>
    </location>
</feature>
<dbReference type="InterPro" id="IPR028098">
    <property type="entry name" value="Glyco_trans_4-like_N"/>
</dbReference>
<comment type="caution">
    <text evidence="4">The sequence shown here is derived from an EMBL/GenBank/DDBJ whole genome shotgun (WGS) entry which is preliminary data.</text>
</comment>
<evidence type="ECO:0000256" key="1">
    <source>
        <dbReference type="SAM" id="Phobius"/>
    </source>
</evidence>
<keyword evidence="5" id="KW-1185">Reference proteome</keyword>
<dbReference type="PANTHER" id="PTHR12526">
    <property type="entry name" value="GLYCOSYLTRANSFERASE"/>
    <property type="match status" value="1"/>
</dbReference>
<evidence type="ECO:0000259" key="3">
    <source>
        <dbReference type="Pfam" id="PF13579"/>
    </source>
</evidence>
<feature type="domain" description="Glycosyltransferase subfamily 4-like N-terminal" evidence="3">
    <location>
        <begin position="11"/>
        <end position="182"/>
    </location>
</feature>
<sequence>MIAFTHYDADPRVRREAEALAAAGHRVRVLALRDRGEPAHGELGGVEIFRLPVARKRGSSSASYLGRYGLFFLLSLLHTSMAFVGGKIDTVHVHTMPDFLVFAALLPRIFGRKVILDVHDMMPELFGAKFRAGDKSLAVRLLKLQENLSTRFANRVIAVHDPHRDVLLARNTHPHKTEVIMNLPDERIFSRNGHASRPHEETPRPERPATYNIVYHGTLAPRHGVDTAIRACDIARRELPGLRLRVIGDGDDRQALLDLTQRKGLEDVVSFSEGAVPVDRLPDLLTGTDLGLVPSRVDPSTDLMLPSKLMEYLQLGIPVVCSPLRVVRHYFSDDGLTYAEPGNPSSWAAAILRHARDPRLGAEQIARCDAFLARHSWDCEKQKLLALHGPNS</sequence>
<dbReference type="Proteomes" id="UP001593833">
    <property type="component" value="Unassembled WGS sequence"/>
</dbReference>
<dbReference type="SUPFAM" id="SSF53756">
    <property type="entry name" value="UDP-Glycosyltransferase/glycogen phosphorylase"/>
    <property type="match status" value="1"/>
</dbReference>
<dbReference type="CDD" id="cd03794">
    <property type="entry name" value="GT4_WbuB-like"/>
    <property type="match status" value="1"/>
</dbReference>
<gene>
    <name evidence="4" type="ORF">ACFL6M_00225</name>
</gene>
<accession>A0ABV6YI30</accession>
<evidence type="ECO:0000259" key="2">
    <source>
        <dbReference type="Pfam" id="PF00534"/>
    </source>
</evidence>
<keyword evidence="1" id="KW-0812">Transmembrane</keyword>
<proteinExistence type="predicted"/>
<keyword evidence="1" id="KW-0472">Membrane</keyword>
<dbReference type="InterPro" id="IPR001296">
    <property type="entry name" value="Glyco_trans_1"/>
</dbReference>
<name>A0ABV6YI30_UNCEI</name>